<comment type="caution">
    <text evidence="2">The sequence shown here is derived from an EMBL/GenBank/DDBJ whole genome shotgun (WGS) entry which is preliminary data.</text>
</comment>
<proteinExistence type="predicted"/>
<name>A0AAP4B8M0_9FIRM</name>
<dbReference type="InterPro" id="IPR016032">
    <property type="entry name" value="Sig_transdc_resp-reg_C-effctor"/>
</dbReference>
<dbReference type="AlphaFoldDB" id="A0AAP4B8M0"/>
<sequence length="115" mass="13451">MKTNLESILRSTGVFRSYAGYGFFLEAISMAAENPDRLKEIHKNLYLPIAERHQADVRNVINNIKTIRNVIMRNGGYPFLEELADCKFRQKNQPYPKEIIEIFADYVRKNQISVR</sequence>
<dbReference type="RefSeq" id="WP_283230132.1">
    <property type="nucleotide sequence ID" value="NZ_JASGBQ010000003.1"/>
</dbReference>
<dbReference type="GO" id="GO:0042173">
    <property type="term" value="P:regulation of sporulation resulting in formation of a cellular spore"/>
    <property type="evidence" value="ECO:0007669"/>
    <property type="project" value="InterPro"/>
</dbReference>
<dbReference type="InterPro" id="IPR014879">
    <property type="entry name" value="Spo0A_C"/>
</dbReference>
<feature type="domain" description="Sporulation initiation factor Spo0A C-terminal" evidence="1">
    <location>
        <begin position="7"/>
        <end position="106"/>
    </location>
</feature>
<dbReference type="Proteomes" id="UP001300383">
    <property type="component" value="Unassembled WGS sequence"/>
</dbReference>
<evidence type="ECO:0000313" key="3">
    <source>
        <dbReference type="Proteomes" id="UP001300383"/>
    </source>
</evidence>
<keyword evidence="2" id="KW-0648">Protein biosynthesis</keyword>
<dbReference type="GO" id="GO:0005737">
    <property type="term" value="C:cytoplasm"/>
    <property type="evidence" value="ECO:0007669"/>
    <property type="project" value="InterPro"/>
</dbReference>
<keyword evidence="3" id="KW-1185">Reference proteome</keyword>
<dbReference type="Gene3D" id="1.10.10.10">
    <property type="entry name" value="Winged helix-like DNA-binding domain superfamily/Winged helix DNA-binding domain"/>
    <property type="match status" value="1"/>
</dbReference>
<keyword evidence="2" id="KW-0396">Initiation factor</keyword>
<evidence type="ECO:0000313" key="2">
    <source>
        <dbReference type="EMBL" id="MDI9241625.1"/>
    </source>
</evidence>
<dbReference type="EMBL" id="JASGBQ010000003">
    <property type="protein sequence ID" value="MDI9241625.1"/>
    <property type="molecule type" value="Genomic_DNA"/>
</dbReference>
<evidence type="ECO:0000259" key="1">
    <source>
        <dbReference type="Pfam" id="PF08769"/>
    </source>
</evidence>
<dbReference type="SUPFAM" id="SSF46894">
    <property type="entry name" value="C-terminal effector domain of the bipartite response regulators"/>
    <property type="match status" value="1"/>
</dbReference>
<protein>
    <submittedName>
        <fullName evidence="2">Sporulation initiation factor Spo0A C-terminal domain-containing protein</fullName>
    </submittedName>
</protein>
<dbReference type="GO" id="GO:0005509">
    <property type="term" value="F:calcium ion binding"/>
    <property type="evidence" value="ECO:0007669"/>
    <property type="project" value="InterPro"/>
</dbReference>
<dbReference type="InterPro" id="IPR036388">
    <property type="entry name" value="WH-like_DNA-bd_sf"/>
</dbReference>
<organism evidence="2 3">
    <name type="scientific">Fusibacillus kribbianus</name>
    <dbReference type="NCBI Taxonomy" id="3044208"/>
    <lineage>
        <taxon>Bacteria</taxon>
        <taxon>Bacillati</taxon>
        <taxon>Bacillota</taxon>
        <taxon>Clostridia</taxon>
        <taxon>Lachnospirales</taxon>
        <taxon>Lachnospiraceae</taxon>
        <taxon>Fusibacillus</taxon>
    </lineage>
</organism>
<dbReference type="GO" id="GO:0003677">
    <property type="term" value="F:DNA binding"/>
    <property type="evidence" value="ECO:0007669"/>
    <property type="project" value="InterPro"/>
</dbReference>
<dbReference type="GO" id="GO:0003743">
    <property type="term" value="F:translation initiation factor activity"/>
    <property type="evidence" value="ECO:0007669"/>
    <property type="project" value="UniProtKB-KW"/>
</dbReference>
<dbReference type="GO" id="GO:0003700">
    <property type="term" value="F:DNA-binding transcription factor activity"/>
    <property type="evidence" value="ECO:0007669"/>
    <property type="project" value="InterPro"/>
</dbReference>
<reference evidence="2 3" key="1">
    <citation type="submission" date="2023-05" db="EMBL/GenBank/DDBJ databases">
        <title>[ruminococcus] sp. nov., isolated from a pig farm feces dump.</title>
        <authorList>
            <person name="Chang Y.-H."/>
        </authorList>
    </citation>
    <scope>NUCLEOTIDE SEQUENCE [LARGE SCALE GENOMIC DNA]</scope>
    <source>
        <strain evidence="2 3">YH-rum2234</strain>
    </source>
</reference>
<gene>
    <name evidence="2" type="ORF">QJ036_03915</name>
</gene>
<dbReference type="Pfam" id="PF08769">
    <property type="entry name" value="Spo0A_C"/>
    <property type="match status" value="1"/>
</dbReference>
<accession>A0AAP4B8M0</accession>